<gene>
    <name evidence="1" type="ORF">CWO92_24080</name>
</gene>
<name>A0A2N3LD83_9BACI</name>
<proteinExistence type="predicted"/>
<reference evidence="1 2" key="1">
    <citation type="submission" date="2017-11" db="EMBL/GenBank/DDBJ databases">
        <title>Bacillus camelliae sp. nov., isolated from pu'er tea.</title>
        <authorList>
            <person name="Niu L."/>
        </authorList>
    </citation>
    <scope>NUCLEOTIDE SEQUENCE [LARGE SCALE GENOMIC DNA]</scope>
    <source>
        <strain evidence="1 2">7578-1</strain>
    </source>
</reference>
<keyword evidence="2" id="KW-1185">Reference proteome</keyword>
<evidence type="ECO:0008006" key="3">
    <source>
        <dbReference type="Google" id="ProtNLM"/>
    </source>
</evidence>
<dbReference type="OrthoDB" id="9773571at2"/>
<dbReference type="SUPFAM" id="SSF53335">
    <property type="entry name" value="S-adenosyl-L-methionine-dependent methyltransferases"/>
    <property type="match status" value="1"/>
</dbReference>
<dbReference type="AlphaFoldDB" id="A0A2N3LD83"/>
<dbReference type="EMBL" id="PIQO01000041">
    <property type="protein sequence ID" value="PKR82484.1"/>
    <property type="molecule type" value="Genomic_DNA"/>
</dbReference>
<dbReference type="Proteomes" id="UP000233440">
    <property type="component" value="Unassembled WGS sequence"/>
</dbReference>
<evidence type="ECO:0000313" key="1">
    <source>
        <dbReference type="EMBL" id="PKR82484.1"/>
    </source>
</evidence>
<accession>A0A2N3LD83</accession>
<sequence length="290" mass="33319">MLTNSILNYPNRGKWGKSSYRGNCSGFIIRDLLEYFRPTKFLEVFSGSGTGEQVAKDLGIQNSVHLDLINGWDALTDEIPTGSDFVFSHPAYWDIVDYSTQRGNFHQNDLSNKMPYDEFICKLDKVNAKIYQCLVNGGRHSLLIGDIRKAGKYFSPIKDMSWIGDIEIHLIKTQHNTVSGRKNYNGKFISIAHEHLLVFKKNHVWHVPIKRTITKSFDLRAFEGMTWRDLIQAALEHLGGEADLSSLYEVISDSKKAQKNPHYKEKIRQTLQLHNNFESVERGRWKLSIA</sequence>
<protein>
    <recommendedName>
        <fullName evidence="3">DNA methylase N-4/N-6 domain-containing protein</fullName>
    </recommendedName>
</protein>
<comment type="caution">
    <text evidence="1">The sequence shown here is derived from an EMBL/GenBank/DDBJ whole genome shotgun (WGS) entry which is preliminary data.</text>
</comment>
<dbReference type="RefSeq" id="WP_101356723.1">
    <property type="nucleotide sequence ID" value="NZ_PIQO01000041.1"/>
</dbReference>
<dbReference type="InterPro" id="IPR029063">
    <property type="entry name" value="SAM-dependent_MTases_sf"/>
</dbReference>
<organism evidence="1 2">
    <name type="scientific">Heyndrickxia camelliae</name>
    <dbReference type="NCBI Taxonomy" id="1707093"/>
    <lineage>
        <taxon>Bacteria</taxon>
        <taxon>Bacillati</taxon>
        <taxon>Bacillota</taxon>
        <taxon>Bacilli</taxon>
        <taxon>Bacillales</taxon>
        <taxon>Bacillaceae</taxon>
        <taxon>Heyndrickxia</taxon>
    </lineage>
</organism>
<evidence type="ECO:0000313" key="2">
    <source>
        <dbReference type="Proteomes" id="UP000233440"/>
    </source>
</evidence>
<dbReference type="Gene3D" id="3.40.50.150">
    <property type="entry name" value="Vaccinia Virus protein VP39"/>
    <property type="match status" value="1"/>
</dbReference>